<dbReference type="PROSITE" id="PS00687">
    <property type="entry name" value="ALDEHYDE_DEHYDR_GLU"/>
    <property type="match status" value="1"/>
</dbReference>
<dbReference type="InterPro" id="IPR016161">
    <property type="entry name" value="Ald_DH/histidinol_DH"/>
</dbReference>
<dbReference type="CDD" id="cd07099">
    <property type="entry name" value="ALDH_DDALDH"/>
    <property type="match status" value="1"/>
</dbReference>
<dbReference type="Pfam" id="PF00171">
    <property type="entry name" value="Aldedh"/>
    <property type="match status" value="1"/>
</dbReference>
<dbReference type="AlphaFoldDB" id="A0A7X5TXE2"/>
<dbReference type="SUPFAM" id="SSF53720">
    <property type="entry name" value="ALDH-like"/>
    <property type="match status" value="1"/>
</dbReference>
<gene>
    <name evidence="6" type="ORF">FHU31_001477</name>
</gene>
<dbReference type="InterPro" id="IPR015590">
    <property type="entry name" value="Aldehyde_DH_dom"/>
</dbReference>
<feature type="active site" evidence="3">
    <location>
        <position position="219"/>
    </location>
</feature>
<organism evidence="6 7">
    <name type="scientific">Mycolicibacterium fluoranthenivorans</name>
    <dbReference type="NCBI Taxonomy" id="258505"/>
    <lineage>
        <taxon>Bacteria</taxon>
        <taxon>Bacillati</taxon>
        <taxon>Actinomycetota</taxon>
        <taxon>Actinomycetes</taxon>
        <taxon>Mycobacteriales</taxon>
        <taxon>Mycobacteriaceae</taxon>
        <taxon>Mycolicibacterium</taxon>
    </lineage>
</organism>
<name>A0A7X5TXE2_9MYCO</name>
<comment type="caution">
    <text evidence="6">The sequence shown here is derived from an EMBL/GenBank/DDBJ whole genome shotgun (WGS) entry which is preliminary data.</text>
</comment>
<evidence type="ECO:0000256" key="2">
    <source>
        <dbReference type="ARBA" id="ARBA00023002"/>
    </source>
</evidence>
<evidence type="ECO:0000256" key="1">
    <source>
        <dbReference type="ARBA" id="ARBA00009986"/>
    </source>
</evidence>
<evidence type="ECO:0000313" key="6">
    <source>
        <dbReference type="EMBL" id="NIH94521.1"/>
    </source>
</evidence>
<keyword evidence="2 4" id="KW-0560">Oxidoreductase</keyword>
<dbReference type="Gene3D" id="3.40.309.10">
    <property type="entry name" value="Aldehyde Dehydrogenase, Chain A, domain 2"/>
    <property type="match status" value="1"/>
</dbReference>
<reference evidence="6 7" key="1">
    <citation type="submission" date="2020-03" db="EMBL/GenBank/DDBJ databases">
        <title>Sequencing the genomes of 1000 actinobacteria strains.</title>
        <authorList>
            <person name="Klenk H.-P."/>
        </authorList>
    </citation>
    <scope>NUCLEOTIDE SEQUENCE [LARGE SCALE GENOMIC DNA]</scope>
    <source>
        <strain evidence="6 7">DSM 44556</strain>
    </source>
</reference>
<sequence length="492" mass="52528">MAGAVPDLTPADVAAMAARLRSAQPAWEALGARGRSTHLLRWLDWLLDNERRILTLVQQETGKSWADASMEMAVVIDVINYFTKHAEGFLADRKVKPAGPANSVRRLRVQVRPHQLVGLITPWNGPLAGPMMDVAGALVAGAAVLCKPSEVTPLAWSEAVRGWNEEIGAPPVLGCVTGGGAAGAAVVDQVDMVMFTGSVRTGRAIAVRCAERLIPCSLELGGKDAFIVLADADIERAAGAAVWGGMTNSGQACVGVERVYVESAVYDEFVALVTAKVKALRQGMDAPGSFACDIGAMVTAAQVAIVTDHVNDAVDKGARILCGGEPGTEGNFFEPTVLVDVDHSMTCMREETFGPTLAIMRVADAEEAIALANDSEYGLSSSLWTRDRGTADRLSRRIEAGSVSVNNALVATFQMPIPMGGWKNSGLGTRFGGANGVLKYCRQQSVVEERFSLKSEPLWYPVLPAKARLISRAARLLGAHDWRRRLGLRARR</sequence>
<dbReference type="InterPro" id="IPR029510">
    <property type="entry name" value="Ald_DH_CS_GLU"/>
</dbReference>
<accession>A0A7X5TXE2</accession>
<proteinExistence type="inferred from homology"/>
<dbReference type="PANTHER" id="PTHR11699">
    <property type="entry name" value="ALDEHYDE DEHYDROGENASE-RELATED"/>
    <property type="match status" value="1"/>
</dbReference>
<dbReference type="FunFam" id="3.40.309.10:FF:000009">
    <property type="entry name" value="Aldehyde dehydrogenase A"/>
    <property type="match status" value="1"/>
</dbReference>
<dbReference type="Proteomes" id="UP000547444">
    <property type="component" value="Unassembled WGS sequence"/>
</dbReference>
<evidence type="ECO:0000256" key="4">
    <source>
        <dbReference type="RuleBase" id="RU003345"/>
    </source>
</evidence>
<dbReference type="Gene3D" id="3.40.605.10">
    <property type="entry name" value="Aldehyde Dehydrogenase, Chain A, domain 1"/>
    <property type="match status" value="1"/>
</dbReference>
<comment type="similarity">
    <text evidence="1 4">Belongs to the aldehyde dehydrogenase family.</text>
</comment>
<keyword evidence="7" id="KW-1185">Reference proteome</keyword>
<evidence type="ECO:0000313" key="7">
    <source>
        <dbReference type="Proteomes" id="UP000547444"/>
    </source>
</evidence>
<dbReference type="InterPro" id="IPR016162">
    <property type="entry name" value="Ald_DH_N"/>
</dbReference>
<evidence type="ECO:0000256" key="3">
    <source>
        <dbReference type="PROSITE-ProRule" id="PRU10007"/>
    </source>
</evidence>
<dbReference type="InterPro" id="IPR016163">
    <property type="entry name" value="Ald_DH_C"/>
</dbReference>
<feature type="domain" description="Aldehyde dehydrogenase" evidence="5">
    <location>
        <begin position="3"/>
        <end position="446"/>
    </location>
</feature>
<evidence type="ECO:0000259" key="5">
    <source>
        <dbReference type="Pfam" id="PF00171"/>
    </source>
</evidence>
<dbReference type="EMBL" id="JAANOW010000001">
    <property type="protein sequence ID" value="NIH94521.1"/>
    <property type="molecule type" value="Genomic_DNA"/>
</dbReference>
<dbReference type="GO" id="GO:0016620">
    <property type="term" value="F:oxidoreductase activity, acting on the aldehyde or oxo group of donors, NAD or NADP as acceptor"/>
    <property type="evidence" value="ECO:0007669"/>
    <property type="project" value="InterPro"/>
</dbReference>
<protein>
    <submittedName>
        <fullName evidence="6">Acyl-CoA reductase-like NAD-dependent aldehyde dehydrogenase</fullName>
    </submittedName>
</protein>